<dbReference type="InterPro" id="IPR055446">
    <property type="entry name" value="RecD2_N_OB"/>
</dbReference>
<feature type="domain" description="Helix-hairpin-helix DNA-binding motif class 1" evidence="4">
    <location>
        <begin position="96"/>
        <end position="117"/>
    </location>
</feature>
<keyword evidence="7" id="KW-1185">Reference proteome</keyword>
<dbReference type="Pfam" id="PF14520">
    <property type="entry name" value="HHH_5"/>
    <property type="match status" value="1"/>
</dbReference>
<dbReference type="RefSeq" id="WP_236699677.1">
    <property type="nucleotide sequence ID" value="NZ_CP011940.1"/>
</dbReference>
<keyword evidence="2 3" id="KW-0067">ATP-binding</keyword>
<feature type="domain" description="AAA+ ATPase" evidence="5">
    <location>
        <begin position="347"/>
        <end position="492"/>
    </location>
</feature>
<dbReference type="InterPro" id="IPR003583">
    <property type="entry name" value="Hlx-hairpin-Hlx_DNA-bd_motif"/>
</dbReference>
<dbReference type="Pfam" id="PF13538">
    <property type="entry name" value="UvrD_C_2"/>
    <property type="match status" value="1"/>
</dbReference>
<dbReference type="Gene3D" id="2.30.30.940">
    <property type="match status" value="1"/>
</dbReference>
<dbReference type="Gene3D" id="1.10.150.20">
    <property type="entry name" value="5' to 3' exonuclease, C-terminal subdomain"/>
    <property type="match status" value="1"/>
</dbReference>
<organism evidence="6 7">
    <name type="scientific">Megasphaera hexanoica</name>
    <dbReference type="NCBI Taxonomy" id="1675036"/>
    <lineage>
        <taxon>Bacteria</taxon>
        <taxon>Bacillati</taxon>
        <taxon>Bacillota</taxon>
        <taxon>Negativicutes</taxon>
        <taxon>Veillonellales</taxon>
        <taxon>Veillonellaceae</taxon>
        <taxon>Megasphaera</taxon>
    </lineage>
</organism>
<dbReference type="InterPro" id="IPR029493">
    <property type="entry name" value="RecD2-like_HHH"/>
</dbReference>
<dbReference type="PANTHER" id="PTHR43788:SF6">
    <property type="entry name" value="DNA HELICASE B"/>
    <property type="match status" value="1"/>
</dbReference>
<dbReference type="InterPro" id="IPR010994">
    <property type="entry name" value="RuvA_2-like"/>
</dbReference>
<evidence type="ECO:0000256" key="1">
    <source>
        <dbReference type="ARBA" id="ARBA00022741"/>
    </source>
</evidence>
<keyword evidence="1 3" id="KW-0547">Nucleotide-binding</keyword>
<dbReference type="EMBL" id="JBIEKR010000008">
    <property type="protein sequence ID" value="MFG6273531.1"/>
    <property type="molecule type" value="Genomic_DNA"/>
</dbReference>
<feature type="binding site" evidence="3">
    <location>
        <begin position="358"/>
        <end position="362"/>
    </location>
    <ligand>
        <name>ATP</name>
        <dbReference type="ChEBI" id="CHEBI:30616"/>
    </ligand>
</feature>
<protein>
    <recommendedName>
        <fullName evidence="3">ATP-dependent RecD2 DNA helicase</fullName>
        <ecNumber evidence="3">5.6.2.3</ecNumber>
    </recommendedName>
    <alternativeName>
        <fullName evidence="3">DNA 5'-3' helicase subunit RecD2</fullName>
    </alternativeName>
</protein>
<accession>A0ABW7DQ78</accession>
<dbReference type="CDD" id="cd17933">
    <property type="entry name" value="DEXSc_RecD-like"/>
    <property type="match status" value="1"/>
</dbReference>
<dbReference type="SUPFAM" id="SSF47781">
    <property type="entry name" value="RuvA domain 2-like"/>
    <property type="match status" value="1"/>
</dbReference>
<name>A0ABW7DQ78_9FIRM</name>
<dbReference type="InterPro" id="IPR027785">
    <property type="entry name" value="UvrD-like_helicase_C"/>
</dbReference>
<dbReference type="InterPro" id="IPR006345">
    <property type="entry name" value="RecD2"/>
</dbReference>
<evidence type="ECO:0000256" key="2">
    <source>
        <dbReference type="ARBA" id="ARBA00022840"/>
    </source>
</evidence>
<feature type="domain" description="Helix-hairpin-helix DNA-binding motif class 1" evidence="4">
    <location>
        <begin position="131"/>
        <end position="150"/>
    </location>
</feature>
<dbReference type="Proteomes" id="UP001605989">
    <property type="component" value="Unassembled WGS sequence"/>
</dbReference>
<dbReference type="Pfam" id="PF13245">
    <property type="entry name" value="AAA_19"/>
    <property type="match status" value="1"/>
</dbReference>
<dbReference type="Gene3D" id="1.10.10.2220">
    <property type="match status" value="1"/>
</dbReference>
<keyword evidence="3" id="KW-0378">Hydrolase</keyword>
<dbReference type="SMART" id="SM00278">
    <property type="entry name" value="HhH1"/>
    <property type="match status" value="3"/>
</dbReference>
<keyword evidence="3" id="KW-0347">Helicase</keyword>
<dbReference type="InterPro" id="IPR027417">
    <property type="entry name" value="P-loop_NTPase"/>
</dbReference>
<dbReference type="Pfam" id="PF23139">
    <property type="entry name" value="OB_YrrC"/>
    <property type="match status" value="1"/>
</dbReference>
<dbReference type="SMART" id="SM00382">
    <property type="entry name" value="AAA"/>
    <property type="match status" value="1"/>
</dbReference>
<sequence length="730" mass="82192">MNENAWNDAMIKENNTLQGVVERILFEAPDSDYLVFRLRREDDDSVVTVTGNGSKPLVGDRLEVQGRWTEHRRYGRQYQAGCWKRLVPDTEEGMERFLASGAVKGIGPSLAHRIVEAFGSGAMEVLEKEPQRLLEIEGIGRKKLADITDSFRKEKEVNDIALCLETHGISGRFASRLVQKYGSDTQYVLEHEPYRMILEIEGIGFKTADQMALAFGLDPSSEERLVAGMTYVLSEMTGNGHVCIPDTELIRRTASVLRADSLQLRNILEEALDIGQLISADYGGGTYIYMPEMHDEECDIARRIQYMSEMKPLPVHTPVQLFLDRWQDICHFELAEKQREAVEASLQSGLLVITGGPGTGKTTVVQTIISLAEQEQLRIILCAPTGRAAKRLSETTERKALTIHRLLVPMGFHGRMQIFEYNETNLLKADLVIVDEVSMLDMSLMYHLFQALPPSCRVILVGDADQLPSVGAGSVLHDIIRSGCVSVIRLDTIFRQREGGRIVTNAHLINYGRMPVVNEDEEFRFITIDSESQGAEIISQLYESETSETGDKFAVQVLSPMYRQDCGVDHLNALIQEKTNPPSQGKTELKNGHTLYRTGDKVMQKQNDYEKGVFNGDIGEVFAVTDKIVYVRYPEHDVKYEGPELDEITLAYAITVHKSQGSEYQVVIMALVNSHAIMLQRNLLYTAVTRAKRKVILVGTKRALERAVENVRTSQRHTLLAERIRREEIT</sequence>
<evidence type="ECO:0000313" key="7">
    <source>
        <dbReference type="Proteomes" id="UP001605989"/>
    </source>
</evidence>
<evidence type="ECO:0000259" key="5">
    <source>
        <dbReference type="SMART" id="SM00382"/>
    </source>
</evidence>
<gene>
    <name evidence="3" type="primary">recD2</name>
    <name evidence="6" type="ORF">ACGTZG_10050</name>
</gene>
<dbReference type="HAMAP" id="MF_01488">
    <property type="entry name" value="RecD2"/>
    <property type="match status" value="1"/>
</dbReference>
<evidence type="ECO:0000256" key="3">
    <source>
        <dbReference type="HAMAP-Rule" id="MF_01488"/>
    </source>
</evidence>
<dbReference type="SUPFAM" id="SSF52540">
    <property type="entry name" value="P-loop containing nucleoside triphosphate hydrolases"/>
    <property type="match status" value="1"/>
</dbReference>
<keyword evidence="3" id="KW-0238">DNA-binding</keyword>
<evidence type="ECO:0000313" key="6">
    <source>
        <dbReference type="EMBL" id="MFG6273531.1"/>
    </source>
</evidence>
<feature type="domain" description="Helix-hairpin-helix DNA-binding motif class 1" evidence="4">
    <location>
        <begin position="195"/>
        <end position="214"/>
    </location>
</feature>
<dbReference type="InterPro" id="IPR041451">
    <property type="entry name" value="RecD2_SH13"/>
</dbReference>
<comment type="similarity">
    <text evidence="3">Belongs to the RecD family. RecD2 subfamily.</text>
</comment>
<dbReference type="CDD" id="cd18809">
    <property type="entry name" value="SF1_C_RecD"/>
    <property type="match status" value="1"/>
</dbReference>
<dbReference type="Gene3D" id="3.40.50.300">
    <property type="entry name" value="P-loop containing nucleotide triphosphate hydrolases"/>
    <property type="match status" value="2"/>
</dbReference>
<proteinExistence type="inferred from homology"/>
<dbReference type="InterPro" id="IPR050534">
    <property type="entry name" value="Coronavir_polyprotein_1ab"/>
</dbReference>
<dbReference type="PANTHER" id="PTHR43788">
    <property type="entry name" value="DNA2/NAM7 HELICASE FAMILY MEMBER"/>
    <property type="match status" value="1"/>
</dbReference>
<dbReference type="EC" id="5.6.2.3" evidence="3"/>
<dbReference type="Pfam" id="PF14490">
    <property type="entry name" value="HHH_RecD2"/>
    <property type="match status" value="1"/>
</dbReference>
<comment type="catalytic activity">
    <reaction evidence="3">
        <text>ATP + H2O = ADP + phosphate + H(+)</text>
        <dbReference type="Rhea" id="RHEA:13065"/>
        <dbReference type="ChEBI" id="CHEBI:15377"/>
        <dbReference type="ChEBI" id="CHEBI:15378"/>
        <dbReference type="ChEBI" id="CHEBI:30616"/>
        <dbReference type="ChEBI" id="CHEBI:43474"/>
        <dbReference type="ChEBI" id="CHEBI:456216"/>
        <dbReference type="EC" id="5.6.2.3"/>
    </reaction>
</comment>
<comment type="function">
    <text evidence="3">DNA-dependent ATPase and ATP-dependent 5'-3' DNA helicase. Has no activity on blunt DNA or DNA with 3'-overhangs, requires at least 10 bases of 5'-ssDNA for helicase activity.</text>
</comment>
<reference evidence="6 7" key="1">
    <citation type="submission" date="2024-10" db="EMBL/GenBank/DDBJ databases">
        <authorList>
            <person name="Sang B.-I."/>
            <person name="Prabhaharan D."/>
        </authorList>
    </citation>
    <scope>NUCLEOTIDE SEQUENCE [LARGE SCALE GENOMIC DNA]</scope>
    <source>
        <strain evidence="6 7">MH</strain>
    </source>
</reference>
<evidence type="ECO:0000259" key="4">
    <source>
        <dbReference type="SMART" id="SM00278"/>
    </source>
</evidence>
<keyword evidence="3" id="KW-0413">Isomerase</keyword>
<comment type="caution">
    <text evidence="6">The sequence shown here is derived from an EMBL/GenBank/DDBJ whole genome shotgun (WGS) entry which is preliminary data.</text>
</comment>
<dbReference type="InterPro" id="IPR003593">
    <property type="entry name" value="AAA+_ATPase"/>
</dbReference>
<dbReference type="NCBIfam" id="TIGR01448">
    <property type="entry name" value="recD_rel"/>
    <property type="match status" value="1"/>
</dbReference>
<dbReference type="Pfam" id="PF18335">
    <property type="entry name" value="SH3_13"/>
    <property type="match status" value="1"/>
</dbReference>